<keyword evidence="2" id="KW-1185">Reference proteome</keyword>
<accession>A0A975R8Y6</accession>
<evidence type="ECO:0000313" key="1">
    <source>
        <dbReference type="EMBL" id="QWF69664.1"/>
    </source>
</evidence>
<name>A0A975R8Y6_9GAMM</name>
<evidence type="ECO:0000313" key="2">
    <source>
        <dbReference type="Proteomes" id="UP000676649"/>
    </source>
</evidence>
<dbReference type="KEGG" id="mpad:KEF85_09770"/>
<reference evidence="1" key="1">
    <citation type="submission" date="2021-04" db="EMBL/GenBank/DDBJ databases">
        <title>Draft genome sequence data of methanotrophic Methylovulum sp. strain S1L and Methylomonas sp. strain S2AM isolated from boreal lake water columns.</title>
        <authorList>
            <person name="Rissanen A.J."/>
            <person name="Mangayil R."/>
            <person name="Svenning M.M."/>
            <person name="Khanongnuch R."/>
        </authorList>
    </citation>
    <scope>NUCLEOTIDE SEQUENCE</scope>
    <source>
        <strain evidence="1">S2AM</strain>
    </source>
</reference>
<dbReference type="AlphaFoldDB" id="A0A975R8Y6"/>
<gene>
    <name evidence="1" type="ORF">KEF85_09770</name>
</gene>
<proteinExistence type="predicted"/>
<dbReference type="EMBL" id="CP073754">
    <property type="protein sequence ID" value="QWF69664.1"/>
    <property type="molecule type" value="Genomic_DNA"/>
</dbReference>
<protein>
    <submittedName>
        <fullName evidence="1">Uncharacterized protein</fullName>
    </submittedName>
</protein>
<dbReference type="RefSeq" id="WP_215580000.1">
    <property type="nucleotide sequence ID" value="NZ_CP073754.1"/>
</dbReference>
<dbReference type="Proteomes" id="UP000676649">
    <property type="component" value="Chromosome"/>
</dbReference>
<organism evidence="1 2">
    <name type="scientific">Methylomonas paludis</name>
    <dbReference type="NCBI Taxonomy" id="1173101"/>
    <lineage>
        <taxon>Bacteria</taxon>
        <taxon>Pseudomonadati</taxon>
        <taxon>Pseudomonadota</taxon>
        <taxon>Gammaproteobacteria</taxon>
        <taxon>Methylococcales</taxon>
        <taxon>Methylococcaceae</taxon>
        <taxon>Methylomonas</taxon>
    </lineage>
</organism>
<sequence length="68" mass="7878">MTKELGIYKISPTDNEQVVLLKLDEAELKAIELHIEKLKESICAISSCASLLDYFWMRTMWAIIFQKS</sequence>